<evidence type="ECO:0000313" key="2">
    <source>
        <dbReference type="Proteomes" id="UP000007089"/>
    </source>
</evidence>
<gene>
    <name evidence="1" type="ordered locus">A2cp1_3426</name>
</gene>
<sequence>MTEEDAARTATGRALDELAAAARQVAAAFSTQLPREIRASDAIAAYAAARALADALAVTFGPNVRALADRVAVKVKAEVLTNAGLSSDGSTH</sequence>
<evidence type="ECO:0000313" key="1">
    <source>
        <dbReference type="EMBL" id="ACL66756.1"/>
    </source>
</evidence>
<reference evidence="1" key="1">
    <citation type="submission" date="2009-01" db="EMBL/GenBank/DDBJ databases">
        <title>Complete sequence of Anaeromyxobacter dehalogenans 2CP-1.</title>
        <authorList>
            <consortium name="US DOE Joint Genome Institute"/>
            <person name="Lucas S."/>
            <person name="Copeland A."/>
            <person name="Lapidus A."/>
            <person name="Glavina del Rio T."/>
            <person name="Dalin E."/>
            <person name="Tice H."/>
            <person name="Bruce D."/>
            <person name="Goodwin L."/>
            <person name="Pitluck S."/>
            <person name="Saunders E."/>
            <person name="Brettin T."/>
            <person name="Detter J.C."/>
            <person name="Han C."/>
            <person name="Larimer F."/>
            <person name="Land M."/>
            <person name="Hauser L."/>
            <person name="Kyrpides N."/>
            <person name="Ovchinnikova G."/>
            <person name="Beliaev A.S."/>
            <person name="Richardson P."/>
        </authorList>
    </citation>
    <scope>NUCLEOTIDE SEQUENCE</scope>
    <source>
        <strain evidence="1">2CP-1</strain>
    </source>
</reference>
<dbReference type="RefSeq" id="WP_015934563.1">
    <property type="nucleotide sequence ID" value="NC_011891.1"/>
</dbReference>
<organism evidence="1 2">
    <name type="scientific">Anaeromyxobacter dehalogenans (strain ATCC BAA-258 / DSM 21875 / 2CP-1)</name>
    <dbReference type="NCBI Taxonomy" id="455488"/>
    <lineage>
        <taxon>Bacteria</taxon>
        <taxon>Pseudomonadati</taxon>
        <taxon>Myxococcota</taxon>
        <taxon>Myxococcia</taxon>
        <taxon>Myxococcales</taxon>
        <taxon>Cystobacterineae</taxon>
        <taxon>Anaeromyxobacteraceae</taxon>
        <taxon>Anaeromyxobacter</taxon>
    </lineage>
</organism>
<protein>
    <submittedName>
        <fullName evidence="1">Uncharacterized protein</fullName>
    </submittedName>
</protein>
<dbReference type="Proteomes" id="UP000007089">
    <property type="component" value="Chromosome"/>
</dbReference>
<keyword evidence="2" id="KW-1185">Reference proteome</keyword>
<dbReference type="EMBL" id="CP001359">
    <property type="protein sequence ID" value="ACL66756.1"/>
    <property type="molecule type" value="Genomic_DNA"/>
</dbReference>
<accession>B8JHP4</accession>
<dbReference type="HOGENOM" id="CLU_2406900_0_0_7"/>
<name>B8JHP4_ANAD2</name>
<dbReference type="KEGG" id="acp:A2cp1_3426"/>
<proteinExistence type="predicted"/>
<dbReference type="AlphaFoldDB" id="B8JHP4"/>